<dbReference type="InterPro" id="IPR001841">
    <property type="entry name" value="Znf_RING"/>
</dbReference>
<dbReference type="RefSeq" id="XP_028829342.1">
    <property type="nucleotide sequence ID" value="XM_028973509.1"/>
</dbReference>
<keyword evidence="9" id="KW-1185">Reference proteome</keyword>
<dbReference type="SMART" id="SM00336">
    <property type="entry name" value="BBOX"/>
    <property type="match status" value="1"/>
</dbReference>
<dbReference type="GeneID" id="114786400"/>
<evidence type="ECO:0000259" key="6">
    <source>
        <dbReference type="PROSITE" id="PS50089"/>
    </source>
</evidence>
<keyword evidence="3" id="KW-0862">Zinc</keyword>
<dbReference type="Gene3D" id="3.30.40.10">
    <property type="entry name" value="Zinc/RING finger domain, C3HC4 (zinc finger)"/>
    <property type="match status" value="1"/>
</dbReference>
<dbReference type="Pfam" id="PF00643">
    <property type="entry name" value="zf-B_box"/>
    <property type="match status" value="1"/>
</dbReference>
<dbReference type="CDD" id="cd19769">
    <property type="entry name" value="Bbox2_TRIM16-like"/>
    <property type="match status" value="1"/>
</dbReference>
<dbReference type="Pfam" id="PF15227">
    <property type="entry name" value="zf-C3HC4_4"/>
    <property type="match status" value="1"/>
</dbReference>
<dbReference type="InterPro" id="IPR058030">
    <property type="entry name" value="TRIM8/14/16/25/29/45/65_CC"/>
</dbReference>
<reference evidence="8 9" key="1">
    <citation type="submission" date="2020-06" db="EMBL/GenBank/DDBJ databases">
        <authorList>
            <consortium name="Wellcome Sanger Institute Data Sharing"/>
        </authorList>
    </citation>
    <scope>NUCLEOTIDE SEQUENCE [LARGE SCALE GENOMIC DNA]</scope>
</reference>
<evidence type="ECO:0000256" key="3">
    <source>
        <dbReference type="ARBA" id="ARBA00022833"/>
    </source>
</evidence>
<feature type="coiled-coil region" evidence="5">
    <location>
        <begin position="260"/>
        <end position="294"/>
    </location>
</feature>
<dbReference type="GeneTree" id="ENSGT01150000286899"/>
<protein>
    <submittedName>
        <fullName evidence="8">Uncharacterized protein</fullName>
    </submittedName>
</protein>
<evidence type="ECO:0000256" key="1">
    <source>
        <dbReference type="ARBA" id="ARBA00022723"/>
    </source>
</evidence>
<dbReference type="SUPFAM" id="SSF57850">
    <property type="entry name" value="RING/U-box"/>
    <property type="match status" value="1"/>
</dbReference>
<dbReference type="InterPro" id="IPR017907">
    <property type="entry name" value="Znf_RING_CS"/>
</dbReference>
<evidence type="ECO:0000256" key="4">
    <source>
        <dbReference type="PROSITE-ProRule" id="PRU00024"/>
    </source>
</evidence>
<dbReference type="Gene3D" id="3.30.160.60">
    <property type="entry name" value="Classic Zinc Finger"/>
    <property type="match status" value="1"/>
</dbReference>
<dbReference type="PROSITE" id="PS00518">
    <property type="entry name" value="ZF_RING_1"/>
    <property type="match status" value="1"/>
</dbReference>
<dbReference type="AlphaFoldDB" id="A0AAY4B7G0"/>
<dbReference type="Gene3D" id="4.10.830.40">
    <property type="match status" value="1"/>
</dbReference>
<dbReference type="InterPro" id="IPR000315">
    <property type="entry name" value="Znf_B-box"/>
</dbReference>
<evidence type="ECO:0000313" key="9">
    <source>
        <dbReference type="Proteomes" id="UP000694580"/>
    </source>
</evidence>
<dbReference type="InterPro" id="IPR013083">
    <property type="entry name" value="Znf_RING/FYVE/PHD"/>
</dbReference>
<proteinExistence type="predicted"/>
<sequence>MAEAAVKNDPLCCSICLDLMKDPVAIPCGHSYCMGCIKGYWSRTQKKKVYSCPHCMQIFPSRPALNKNTVLAEVVEKVRTKGRQLVPPADSWAKPGDVECDCCTGRKLKAVQSCLVCLASYCQAHIQPHYKSPAFKTHKLVKAMQNFEENICKHHRKLLEVFCRFDRQCICCLCAMDEHRGHATISAAAEIKDRKTQLRGIQAEVHRRAEEREREVETVRNAVEAYKCSAQTAAEEAARVFSELTNFIERTRSELKKMIASQKKAAVVEAEGVLQELQTEISQLRDQDVKLKQLLLAEDKIGFIQSSQSFLDSSKSANIPRTILNPHPPFRDVMKAISELNVSMRHLCKQHAVKISAEVSKSEVFLSLSQEMDFQPICCHPRCCRPSLSLIKT</sequence>
<dbReference type="SMART" id="SM00184">
    <property type="entry name" value="RING"/>
    <property type="match status" value="1"/>
</dbReference>
<keyword evidence="1" id="KW-0479">Metal-binding</keyword>
<dbReference type="Pfam" id="PF25600">
    <property type="entry name" value="TRIM_CC"/>
    <property type="match status" value="1"/>
</dbReference>
<reference evidence="8" key="2">
    <citation type="submission" date="2025-08" db="UniProtKB">
        <authorList>
            <consortium name="Ensembl"/>
        </authorList>
    </citation>
    <scope>IDENTIFICATION</scope>
</reference>
<evidence type="ECO:0000256" key="5">
    <source>
        <dbReference type="SAM" id="Coils"/>
    </source>
</evidence>
<dbReference type="Proteomes" id="UP000694580">
    <property type="component" value="Chromosome 1"/>
</dbReference>
<reference evidence="8" key="3">
    <citation type="submission" date="2025-09" db="UniProtKB">
        <authorList>
            <consortium name="Ensembl"/>
        </authorList>
    </citation>
    <scope>IDENTIFICATION</scope>
</reference>
<feature type="domain" description="RING-type" evidence="6">
    <location>
        <begin position="13"/>
        <end position="55"/>
    </location>
</feature>
<dbReference type="PROSITE" id="PS50119">
    <property type="entry name" value="ZF_BBOX"/>
    <property type="match status" value="1"/>
</dbReference>
<name>A0AAY4B7G0_9TELE</name>
<dbReference type="InterPro" id="IPR051051">
    <property type="entry name" value="E3_ubiq-ligase_TRIM/RNF"/>
</dbReference>
<organism evidence="8 9">
    <name type="scientific">Denticeps clupeoides</name>
    <name type="common">denticle herring</name>
    <dbReference type="NCBI Taxonomy" id="299321"/>
    <lineage>
        <taxon>Eukaryota</taxon>
        <taxon>Metazoa</taxon>
        <taxon>Chordata</taxon>
        <taxon>Craniata</taxon>
        <taxon>Vertebrata</taxon>
        <taxon>Euteleostomi</taxon>
        <taxon>Actinopterygii</taxon>
        <taxon>Neopterygii</taxon>
        <taxon>Teleostei</taxon>
        <taxon>Clupei</taxon>
        <taxon>Clupeiformes</taxon>
        <taxon>Denticipitoidei</taxon>
        <taxon>Denticipitidae</taxon>
        <taxon>Denticeps</taxon>
    </lineage>
</organism>
<evidence type="ECO:0000256" key="2">
    <source>
        <dbReference type="ARBA" id="ARBA00022771"/>
    </source>
</evidence>
<gene>
    <name evidence="8" type="primary">LOC114786400</name>
</gene>
<keyword evidence="5" id="KW-0175">Coiled coil</keyword>
<dbReference type="PANTHER" id="PTHR25465">
    <property type="entry name" value="B-BOX DOMAIN CONTAINING"/>
    <property type="match status" value="1"/>
</dbReference>
<keyword evidence="2 4" id="KW-0863">Zinc-finger</keyword>
<dbReference type="Ensembl" id="ENSDCDT00010017914.1">
    <property type="protein sequence ID" value="ENSDCDP00010016888.1"/>
    <property type="gene ID" value="ENSDCDG00010007760.1"/>
</dbReference>
<accession>A0AAY4B7G0</accession>
<feature type="domain" description="B box-type" evidence="7">
    <location>
        <begin position="147"/>
        <end position="187"/>
    </location>
</feature>
<dbReference type="PROSITE" id="PS50089">
    <property type="entry name" value="ZF_RING_2"/>
    <property type="match status" value="1"/>
</dbReference>
<dbReference type="SUPFAM" id="SSF57845">
    <property type="entry name" value="B-box zinc-binding domain"/>
    <property type="match status" value="1"/>
</dbReference>
<evidence type="ECO:0000313" key="8">
    <source>
        <dbReference type="Ensembl" id="ENSDCDP00010016888.1"/>
    </source>
</evidence>
<evidence type="ECO:0000259" key="7">
    <source>
        <dbReference type="PROSITE" id="PS50119"/>
    </source>
</evidence>
<dbReference type="PANTHER" id="PTHR25465:SF5">
    <property type="entry name" value="E3 UBIQUITIN_ISG15 LIGASE TRIM25-RELATED"/>
    <property type="match status" value="1"/>
</dbReference>
<dbReference type="GO" id="GO:0008270">
    <property type="term" value="F:zinc ion binding"/>
    <property type="evidence" value="ECO:0007669"/>
    <property type="project" value="UniProtKB-KW"/>
</dbReference>